<dbReference type="RefSeq" id="XP_034102118.1">
    <property type="nucleotide sequence ID" value="XM_034246227.2"/>
</dbReference>
<dbReference type="GeneID" id="117566679"/>
<name>A0A6P8WRZ5_DROAB</name>
<sequence>MHYEQVTPKSYPVNLIDKDWTQRKLYFNSPAKSMPDVIHDMEVLEDDVWIVTNPKCGTTWMQELVWLLMNDCNFEAALSKDLELRSPFLEFDYLIHRDVDRALKPVQDLSSPRVIKSHLQLALLPAQLWQKKPKVIYVFRDPKDAWISAYYHCVTIGFRYGITLEQYMNDLLKSEAAKRDPVLHAIEFYHLRNEPWVYYTSFNRMKLDLRKVIEDLCKFLNKTVTEQQMERLLKHLSLEEMKKNPTTNHLWEYAQTHHPNKGKEVHNFTRSGKVGGHKEELKPEQIEKADRFIVERLEANQITLEQLLLGVVVSTFLALSSLEEGPVCVICTRRSVGGGGSFFMGAVMVSRPSEDSDEVTESGLTSPEQEKQSKLLAKLSKFRRRENISTLTGKLITSGELTRDKAMLVLLLLMLALDNDKSVGNLDGNLIGRELLHIQNDLEFLAINVQRGARLLLLQAVGRSLPWTQITRAQNCGARVPDGRQEIITLQTLTKVLIQEARVCVWESASASATAVIVAVAERHVIRETGCENITKTAITKRNAMQKALPVTDLSLPQTGVGRCWLLVLVVLMALTTPLHANGADGHLTKRYSDQSVHGYMTERTCWWNEVCKEEFQNLFRCKCPQFSYCRSPGRYYNAYCSMTDTGYIWTQLAMGPVER</sequence>
<evidence type="ECO:0000313" key="5">
    <source>
        <dbReference type="RefSeq" id="XP_034102118.1"/>
    </source>
</evidence>
<dbReference type="SUPFAM" id="SSF52540">
    <property type="entry name" value="P-loop containing nucleoside triphosphate hydrolases"/>
    <property type="match status" value="1"/>
</dbReference>
<feature type="domain" description="Sulfotransferase" evidence="3">
    <location>
        <begin position="46"/>
        <end position="298"/>
    </location>
</feature>
<proteinExistence type="inferred from homology"/>
<dbReference type="PANTHER" id="PTHR11783">
    <property type="entry name" value="SULFOTRANSFERASE SULT"/>
    <property type="match status" value="1"/>
</dbReference>
<evidence type="ECO:0000256" key="2">
    <source>
        <dbReference type="ARBA" id="ARBA00022679"/>
    </source>
</evidence>
<comment type="similarity">
    <text evidence="1">Belongs to the sulfotransferase 1 family.</text>
</comment>
<dbReference type="GO" id="GO:0008146">
    <property type="term" value="F:sulfotransferase activity"/>
    <property type="evidence" value="ECO:0007669"/>
    <property type="project" value="InterPro"/>
</dbReference>
<dbReference type="Pfam" id="PF00685">
    <property type="entry name" value="Sulfotransfer_1"/>
    <property type="match status" value="1"/>
</dbReference>
<evidence type="ECO:0000256" key="1">
    <source>
        <dbReference type="ARBA" id="ARBA00005771"/>
    </source>
</evidence>
<dbReference type="OrthoDB" id="6373466at2759"/>
<gene>
    <name evidence="5" type="primary">LOC117566679</name>
</gene>
<reference evidence="5" key="1">
    <citation type="submission" date="2025-08" db="UniProtKB">
        <authorList>
            <consortium name="RefSeq"/>
        </authorList>
    </citation>
    <scope>IDENTIFICATION</scope>
    <source>
        <strain evidence="5">15112-1751.03</strain>
        <tissue evidence="5">Whole Adult</tissue>
    </source>
</reference>
<dbReference type="AlphaFoldDB" id="A0A6P8WRZ5"/>
<organism evidence="4 5">
    <name type="scientific">Drosophila albomicans</name>
    <name type="common">Fruit fly</name>
    <dbReference type="NCBI Taxonomy" id="7291"/>
    <lineage>
        <taxon>Eukaryota</taxon>
        <taxon>Metazoa</taxon>
        <taxon>Ecdysozoa</taxon>
        <taxon>Arthropoda</taxon>
        <taxon>Hexapoda</taxon>
        <taxon>Insecta</taxon>
        <taxon>Pterygota</taxon>
        <taxon>Neoptera</taxon>
        <taxon>Endopterygota</taxon>
        <taxon>Diptera</taxon>
        <taxon>Brachycera</taxon>
        <taxon>Muscomorpha</taxon>
        <taxon>Ephydroidea</taxon>
        <taxon>Drosophilidae</taxon>
        <taxon>Drosophila</taxon>
    </lineage>
</organism>
<dbReference type="Proteomes" id="UP000515160">
    <property type="component" value="Chromosome 3"/>
</dbReference>
<accession>A0A6P8WRZ5</accession>
<evidence type="ECO:0000259" key="3">
    <source>
        <dbReference type="Pfam" id="PF00685"/>
    </source>
</evidence>
<evidence type="ECO:0000313" key="4">
    <source>
        <dbReference type="Proteomes" id="UP000515160"/>
    </source>
</evidence>
<dbReference type="InterPro" id="IPR027417">
    <property type="entry name" value="P-loop_NTPase"/>
</dbReference>
<dbReference type="Gene3D" id="3.40.50.300">
    <property type="entry name" value="P-loop containing nucleotide triphosphate hydrolases"/>
    <property type="match status" value="1"/>
</dbReference>
<keyword evidence="4" id="KW-1185">Reference proteome</keyword>
<keyword evidence="2" id="KW-0808">Transferase</keyword>
<protein>
    <submittedName>
        <fullName evidence="5">Uncharacterized protein LOC117566679</fullName>
    </submittedName>
</protein>
<dbReference type="InterPro" id="IPR000863">
    <property type="entry name" value="Sulfotransferase_dom"/>
</dbReference>